<keyword evidence="3" id="KW-1185">Reference proteome</keyword>
<protein>
    <submittedName>
        <fullName evidence="2">Uncharacterized protein</fullName>
    </submittedName>
</protein>
<feature type="region of interest" description="Disordered" evidence="1">
    <location>
        <begin position="52"/>
        <end position="98"/>
    </location>
</feature>
<evidence type="ECO:0000313" key="2">
    <source>
        <dbReference type="EMBL" id="ROT38026.1"/>
    </source>
</evidence>
<dbReference type="Proteomes" id="UP000272025">
    <property type="component" value="Unassembled WGS sequence"/>
</dbReference>
<gene>
    <name evidence="2" type="ORF">SODALDRAFT_179500</name>
</gene>
<organism evidence="2 3">
    <name type="scientific">Sodiomyces alkalinus (strain CBS 110278 / VKM F-3762 / F11)</name>
    <name type="common">Alkaliphilic filamentous fungus</name>
    <dbReference type="NCBI Taxonomy" id="1314773"/>
    <lineage>
        <taxon>Eukaryota</taxon>
        <taxon>Fungi</taxon>
        <taxon>Dikarya</taxon>
        <taxon>Ascomycota</taxon>
        <taxon>Pezizomycotina</taxon>
        <taxon>Sordariomycetes</taxon>
        <taxon>Hypocreomycetidae</taxon>
        <taxon>Glomerellales</taxon>
        <taxon>Plectosphaerellaceae</taxon>
        <taxon>Sodiomyces</taxon>
    </lineage>
</organism>
<dbReference type="GeneID" id="39575521"/>
<dbReference type="AlphaFoldDB" id="A0A3N2PUL8"/>
<dbReference type="RefSeq" id="XP_028465832.1">
    <property type="nucleotide sequence ID" value="XM_028607043.1"/>
</dbReference>
<evidence type="ECO:0000256" key="1">
    <source>
        <dbReference type="SAM" id="MobiDB-lite"/>
    </source>
</evidence>
<feature type="compositionally biased region" description="Polar residues" evidence="1">
    <location>
        <begin position="64"/>
        <end position="89"/>
    </location>
</feature>
<dbReference type="EMBL" id="ML119056">
    <property type="protein sequence ID" value="ROT38026.1"/>
    <property type="molecule type" value="Genomic_DNA"/>
</dbReference>
<sequence>MVHGGLILLKSPPRFRTPGVIGLHPTQYTVQSSVRKGSREFITNSKASFTTSPVWTPRPPLQPSHYSPSLEQDPPQSWPQANPYSSQAPPSKCAAASEPPLSPVIARYSVQHRPPNTLSQLYLGSSQRYSPRCEIRAFGFLPIGYPGPTYSWKHSGCDSANPCSKDGFERPLSRRILGHRLISRNSRREAWMPSSSSAPEE</sequence>
<proteinExistence type="predicted"/>
<evidence type="ECO:0000313" key="3">
    <source>
        <dbReference type="Proteomes" id="UP000272025"/>
    </source>
</evidence>
<reference evidence="2 3" key="1">
    <citation type="journal article" date="2018" name="Mol. Ecol.">
        <title>The obligate alkalophilic soda-lake fungus Sodiomyces alkalinus has shifted to a protein diet.</title>
        <authorList>
            <person name="Grum-Grzhimaylo A.A."/>
            <person name="Falkoski D.L."/>
            <person name="van den Heuvel J."/>
            <person name="Valero-Jimenez C.A."/>
            <person name="Min B."/>
            <person name="Choi I.G."/>
            <person name="Lipzen A."/>
            <person name="Daum C.G."/>
            <person name="Aanen D.K."/>
            <person name="Tsang A."/>
            <person name="Henrissat B."/>
            <person name="Bilanenko E.N."/>
            <person name="de Vries R.P."/>
            <person name="van Kan J.A.L."/>
            <person name="Grigoriev I.V."/>
            <person name="Debets A.J.M."/>
        </authorList>
    </citation>
    <scope>NUCLEOTIDE SEQUENCE [LARGE SCALE GENOMIC DNA]</scope>
    <source>
        <strain evidence="2 3">F11</strain>
    </source>
</reference>
<name>A0A3N2PUL8_SODAK</name>
<accession>A0A3N2PUL8</accession>